<name>A0A1H8YE53_9PSEU</name>
<accession>A0A1H8YE53</accession>
<keyword evidence="1" id="KW-0472">Membrane</keyword>
<dbReference type="RefSeq" id="WP_245787538.1">
    <property type="nucleotide sequence ID" value="NZ_FOEF01000014.1"/>
</dbReference>
<keyword evidence="1" id="KW-1133">Transmembrane helix</keyword>
<feature type="transmembrane region" description="Helical" evidence="1">
    <location>
        <begin position="76"/>
        <end position="98"/>
    </location>
</feature>
<evidence type="ECO:0000256" key="1">
    <source>
        <dbReference type="SAM" id="Phobius"/>
    </source>
</evidence>
<protein>
    <submittedName>
        <fullName evidence="2">Uncharacterized protein</fullName>
    </submittedName>
</protein>
<keyword evidence="3" id="KW-1185">Reference proteome</keyword>
<reference evidence="3" key="1">
    <citation type="submission" date="2016-10" db="EMBL/GenBank/DDBJ databases">
        <authorList>
            <person name="Varghese N."/>
            <person name="Submissions S."/>
        </authorList>
    </citation>
    <scope>NUCLEOTIDE SEQUENCE [LARGE SCALE GENOMIC DNA]</scope>
    <source>
        <strain evidence="3">DSM 44993</strain>
    </source>
</reference>
<evidence type="ECO:0000313" key="2">
    <source>
        <dbReference type="EMBL" id="SEP50415.1"/>
    </source>
</evidence>
<proteinExistence type="predicted"/>
<gene>
    <name evidence="2" type="ORF">SAMN04489732_114132</name>
</gene>
<feature type="transmembrane region" description="Helical" evidence="1">
    <location>
        <begin position="12"/>
        <end position="33"/>
    </location>
</feature>
<dbReference type="EMBL" id="FOEF01000014">
    <property type="protein sequence ID" value="SEP50415.1"/>
    <property type="molecule type" value="Genomic_DNA"/>
</dbReference>
<dbReference type="AlphaFoldDB" id="A0A1H8YE53"/>
<evidence type="ECO:0000313" key="3">
    <source>
        <dbReference type="Proteomes" id="UP000198582"/>
    </source>
</evidence>
<keyword evidence="1" id="KW-0812">Transmembrane</keyword>
<dbReference type="STRING" id="394193.SAMN04489732_114132"/>
<dbReference type="Proteomes" id="UP000198582">
    <property type="component" value="Unassembled WGS sequence"/>
</dbReference>
<sequence length="135" mass="13843">MTPRSAAAPVAFLARWMLLGAVMLGVVAMHHVAAPDGADMPMAGVSMTAVSVAGVSMTHGVEAAAPAGMDGAMHSMLHLCLAVLLAVAGLLLAVLLMWRAGRPTIARRPGTAGDARPPPWRSGRDLLTASCVLRI</sequence>
<organism evidence="2 3">
    <name type="scientific">Amycolatopsis saalfeldensis</name>
    <dbReference type="NCBI Taxonomy" id="394193"/>
    <lineage>
        <taxon>Bacteria</taxon>
        <taxon>Bacillati</taxon>
        <taxon>Actinomycetota</taxon>
        <taxon>Actinomycetes</taxon>
        <taxon>Pseudonocardiales</taxon>
        <taxon>Pseudonocardiaceae</taxon>
        <taxon>Amycolatopsis</taxon>
    </lineage>
</organism>